<dbReference type="Gene3D" id="1.10.10.60">
    <property type="entry name" value="Homeodomain-like"/>
    <property type="match status" value="1"/>
</dbReference>
<keyword evidence="8" id="KW-0010">Activator</keyword>
<dbReference type="PIRSF" id="PIRSF036392">
    <property type="entry name" value="RR_ARR_type-B"/>
    <property type="match status" value="1"/>
</dbReference>
<dbReference type="GO" id="GO:0003700">
    <property type="term" value="F:DNA-binding transcription factor activity"/>
    <property type="evidence" value="ECO:0007669"/>
    <property type="project" value="InterPro"/>
</dbReference>
<dbReference type="InterPro" id="IPR011006">
    <property type="entry name" value="CheY-like_superfamily"/>
</dbReference>
<comment type="subcellular location">
    <subcellularLocation>
        <location evidence="1">Nucleus</location>
    </subcellularLocation>
</comment>
<dbReference type="GO" id="GO:0005634">
    <property type="term" value="C:nucleus"/>
    <property type="evidence" value="ECO:0007669"/>
    <property type="project" value="UniProtKB-SubCell"/>
</dbReference>
<dbReference type="SUPFAM" id="SSF52172">
    <property type="entry name" value="CheY-like"/>
    <property type="match status" value="1"/>
</dbReference>
<feature type="region of interest" description="Disordered" evidence="12">
    <location>
        <begin position="137"/>
        <end position="207"/>
    </location>
</feature>
<dbReference type="FunFam" id="1.10.10.60:FF:000007">
    <property type="entry name" value="Two-component response regulator"/>
    <property type="match status" value="1"/>
</dbReference>
<proteinExistence type="inferred from homology"/>
<evidence type="ECO:0000256" key="4">
    <source>
        <dbReference type="ARBA" id="ARBA00022864"/>
    </source>
</evidence>
<organism evidence="14 15">
    <name type="scientific">Trifolium subterraneum</name>
    <name type="common">Subterranean clover</name>
    <dbReference type="NCBI Taxonomy" id="3900"/>
    <lineage>
        <taxon>Eukaryota</taxon>
        <taxon>Viridiplantae</taxon>
        <taxon>Streptophyta</taxon>
        <taxon>Embryophyta</taxon>
        <taxon>Tracheophyta</taxon>
        <taxon>Spermatophyta</taxon>
        <taxon>Magnoliopsida</taxon>
        <taxon>eudicotyledons</taxon>
        <taxon>Gunneridae</taxon>
        <taxon>Pentapetalae</taxon>
        <taxon>rosids</taxon>
        <taxon>fabids</taxon>
        <taxon>Fabales</taxon>
        <taxon>Fabaceae</taxon>
        <taxon>Papilionoideae</taxon>
        <taxon>50 kb inversion clade</taxon>
        <taxon>NPAAA clade</taxon>
        <taxon>Hologalegina</taxon>
        <taxon>IRL clade</taxon>
        <taxon>Trifolieae</taxon>
        <taxon>Trifolium</taxon>
    </lineage>
</organism>
<dbReference type="PROSITE" id="PS50110">
    <property type="entry name" value="RESPONSE_REGULATORY"/>
    <property type="match status" value="1"/>
</dbReference>
<keyword evidence="3 11" id="KW-0597">Phosphoprotein</keyword>
<dbReference type="InterPro" id="IPR006447">
    <property type="entry name" value="Myb_dom_plants"/>
</dbReference>
<dbReference type="NCBIfam" id="TIGR01557">
    <property type="entry name" value="myb_SHAQKYF"/>
    <property type="match status" value="1"/>
</dbReference>
<dbReference type="GO" id="GO:0009736">
    <property type="term" value="P:cytokinin-activated signaling pathway"/>
    <property type="evidence" value="ECO:0007669"/>
    <property type="project" value="UniProtKB-KW"/>
</dbReference>
<dbReference type="CDD" id="cd17584">
    <property type="entry name" value="REC_typeB_ARR-like"/>
    <property type="match status" value="1"/>
</dbReference>
<gene>
    <name evidence="14" type="ORF">TSUD_313880</name>
</gene>
<evidence type="ECO:0000256" key="3">
    <source>
        <dbReference type="ARBA" id="ARBA00022553"/>
    </source>
</evidence>
<keyword evidence="4" id="KW-0932">Cytokinin signaling pathway</keyword>
<evidence type="ECO:0000256" key="9">
    <source>
        <dbReference type="ARBA" id="ARBA00023163"/>
    </source>
</evidence>
<evidence type="ECO:0000256" key="6">
    <source>
        <dbReference type="ARBA" id="ARBA00023015"/>
    </source>
</evidence>
<feature type="domain" description="Response regulatory" evidence="13">
    <location>
        <begin position="20"/>
        <end position="135"/>
    </location>
</feature>
<dbReference type="SUPFAM" id="SSF46689">
    <property type="entry name" value="Homeodomain-like"/>
    <property type="match status" value="1"/>
</dbReference>
<dbReference type="Pfam" id="PF00072">
    <property type="entry name" value="Response_reg"/>
    <property type="match status" value="1"/>
</dbReference>
<evidence type="ECO:0000256" key="10">
    <source>
        <dbReference type="ARBA" id="ARBA00023242"/>
    </source>
</evidence>
<feature type="compositionally biased region" description="Basic and acidic residues" evidence="12">
    <location>
        <begin position="141"/>
        <end position="155"/>
    </location>
</feature>
<keyword evidence="9" id="KW-0804">Transcription</keyword>
<dbReference type="GO" id="GO:0000160">
    <property type="term" value="P:phosphorelay signal transduction system"/>
    <property type="evidence" value="ECO:0007669"/>
    <property type="project" value="UniProtKB-KW"/>
</dbReference>
<keyword evidence="6" id="KW-0805">Transcription regulation</keyword>
<name>A0A2Z6M4Y9_TRISU</name>
<dbReference type="SMART" id="SM00448">
    <property type="entry name" value="REC"/>
    <property type="match status" value="1"/>
</dbReference>
<dbReference type="EMBL" id="DF973346">
    <property type="protein sequence ID" value="GAU27026.1"/>
    <property type="molecule type" value="Genomic_DNA"/>
</dbReference>
<sequence length="657" mass="71951">SQYYRRIMDDSGDRFPIGMRVLAVDDDPTCLLVLETLLRRCQYHVTTTSQARTALTMLRENKDKFDLVISDVHMPDMDGFKLLELVGLEMDLPVIMLSAYGDTKLVMKGISHGACDYLLKPVRLEELKNIWQHVIRKKKSDPKEKNKASKPDKTTSDSGSGLRSAGTENTDENGKLTKKRKDQDEDEDEDKENGNENEDPSAQKKPRVVWSVELHRKFVAAVNQLGIDKAVPKKILDMMNVENITRENKYRLYLKRISCVANQQASMVAALGSADQSYLRMGGSGHFHNNAFRSFSPNGIIGNLNTPTGLNGHGFSPSGLLQLGQSQSFNNSSNDQLKFQSTITPVNQNILQGMPMSIGFDHLQNNSKGVFPVQNLNTDVKPTFPIPNKFPDQRPKVAISSSHPPSLGISNNGLMLETHPEGKHGGIGIGYGSSSSSVASQHSEFSFSMLDQGRHSDNWSSVVPLSGIQTNSFPSSECFRQTAIPPSDNMASLPLQSGYPGGSLADNMASLPLQAGYPGGSLADVHSQVGYPGNLPFQGWEDRNQDATYHSNVTCGSINSLAPVNGAVVPPGRTTTNSPLHTKFCDPMQMKQAGFAEFTECSSSRQPRANIVSQQRFSNNLGSLEYLASSMMEQEQDKMKLLGGDFICDSYSGGVSL</sequence>
<accession>A0A2Z6M4Y9</accession>
<evidence type="ECO:0000256" key="12">
    <source>
        <dbReference type="SAM" id="MobiDB-lite"/>
    </source>
</evidence>
<feature type="compositionally biased region" description="Acidic residues" evidence="12">
    <location>
        <begin position="184"/>
        <end position="199"/>
    </location>
</feature>
<dbReference type="PANTHER" id="PTHR43874">
    <property type="entry name" value="TWO-COMPONENT RESPONSE REGULATOR"/>
    <property type="match status" value="1"/>
</dbReference>
<evidence type="ECO:0000256" key="11">
    <source>
        <dbReference type="PROSITE-ProRule" id="PRU00169"/>
    </source>
</evidence>
<dbReference type="Gene3D" id="3.40.50.2300">
    <property type="match status" value="1"/>
</dbReference>
<evidence type="ECO:0000313" key="14">
    <source>
        <dbReference type="EMBL" id="GAU27026.1"/>
    </source>
</evidence>
<dbReference type="OrthoDB" id="60033at2759"/>
<dbReference type="Proteomes" id="UP000242715">
    <property type="component" value="Unassembled WGS sequence"/>
</dbReference>
<protein>
    <recommendedName>
        <fullName evidence="13">Response regulatory domain-containing protein</fullName>
    </recommendedName>
</protein>
<evidence type="ECO:0000256" key="8">
    <source>
        <dbReference type="ARBA" id="ARBA00023159"/>
    </source>
</evidence>
<dbReference type="InterPro" id="IPR045279">
    <property type="entry name" value="ARR-like"/>
</dbReference>
<dbReference type="PANTHER" id="PTHR43874:SF7">
    <property type="entry name" value="TWO-COMPONENT RESPONSE REGULATOR ARR10"/>
    <property type="match status" value="1"/>
</dbReference>
<reference evidence="15" key="1">
    <citation type="journal article" date="2017" name="Front. Plant Sci.">
        <title>Climate Clever Clovers: New Paradigm to Reduce the Environmental Footprint of Ruminants by Breeding Low Methanogenic Forages Utilizing Haplotype Variation.</title>
        <authorList>
            <person name="Kaur P."/>
            <person name="Appels R."/>
            <person name="Bayer P.E."/>
            <person name="Keeble-Gagnere G."/>
            <person name="Wang J."/>
            <person name="Hirakawa H."/>
            <person name="Shirasawa K."/>
            <person name="Vercoe P."/>
            <person name="Stefanova K."/>
            <person name="Durmic Z."/>
            <person name="Nichols P."/>
            <person name="Revell C."/>
            <person name="Isobe S.N."/>
            <person name="Edwards D."/>
            <person name="Erskine W."/>
        </authorList>
    </citation>
    <scope>NUCLEOTIDE SEQUENCE [LARGE SCALE GENOMIC DNA]</scope>
    <source>
        <strain evidence="15">cv. Daliak</strain>
    </source>
</reference>
<feature type="non-terminal residue" evidence="14">
    <location>
        <position position="1"/>
    </location>
</feature>
<dbReference type="GO" id="GO:0003677">
    <property type="term" value="F:DNA binding"/>
    <property type="evidence" value="ECO:0007669"/>
    <property type="project" value="UniProtKB-KW"/>
</dbReference>
<feature type="modified residue" description="4-aspartylphosphate" evidence="11">
    <location>
        <position position="71"/>
    </location>
</feature>
<keyword evidence="7" id="KW-0238">DNA-binding</keyword>
<evidence type="ECO:0000313" key="15">
    <source>
        <dbReference type="Proteomes" id="UP000242715"/>
    </source>
</evidence>
<evidence type="ECO:0000256" key="7">
    <source>
        <dbReference type="ARBA" id="ARBA00023125"/>
    </source>
</evidence>
<keyword evidence="15" id="KW-1185">Reference proteome</keyword>
<dbReference type="InterPro" id="IPR009057">
    <property type="entry name" value="Homeodomain-like_sf"/>
</dbReference>
<evidence type="ECO:0000256" key="5">
    <source>
        <dbReference type="ARBA" id="ARBA00023012"/>
    </source>
</evidence>
<dbReference type="AlphaFoldDB" id="A0A2Z6M4Y9"/>
<evidence type="ECO:0000256" key="2">
    <source>
        <dbReference type="ARBA" id="ARBA00006015"/>
    </source>
</evidence>
<keyword evidence="5" id="KW-0902">Two-component regulatory system</keyword>
<keyword evidence="10" id="KW-0539">Nucleus</keyword>
<evidence type="ECO:0000256" key="1">
    <source>
        <dbReference type="ARBA" id="ARBA00004123"/>
    </source>
</evidence>
<dbReference type="InterPro" id="IPR017053">
    <property type="entry name" value="Response_reg_B-typ_pln"/>
</dbReference>
<dbReference type="InterPro" id="IPR001789">
    <property type="entry name" value="Sig_transdc_resp-reg_receiver"/>
</dbReference>
<evidence type="ECO:0000259" key="13">
    <source>
        <dbReference type="PROSITE" id="PS50110"/>
    </source>
</evidence>
<comment type="similarity">
    <text evidence="2">Belongs to the ARR family. Type-B subfamily.</text>
</comment>